<dbReference type="STRING" id="440168.SAMN04487974_11660"/>
<dbReference type="Proteomes" id="UP000199495">
    <property type="component" value="Unassembled WGS sequence"/>
</dbReference>
<dbReference type="EMBL" id="FNCS01000016">
    <property type="protein sequence ID" value="SDH01506.1"/>
    <property type="molecule type" value="Genomic_DNA"/>
</dbReference>
<dbReference type="OrthoDB" id="9810372at2"/>
<protein>
    <submittedName>
        <fullName evidence="1">N-acetylmannosamine-6-phosphate 2-epimerase / N-acetylmannosamine kinase</fullName>
    </submittedName>
</protein>
<proteinExistence type="predicted"/>
<dbReference type="PANTHER" id="PTHR18964:SF169">
    <property type="entry name" value="N-ACETYLMANNOSAMINE KINASE"/>
    <property type="match status" value="1"/>
</dbReference>
<gene>
    <name evidence="1" type="ORF">SAMN04487974_11660</name>
</gene>
<dbReference type="Gene3D" id="3.30.420.40">
    <property type="match status" value="2"/>
</dbReference>
<accession>A0A1G7YYX8</accession>
<dbReference type="Pfam" id="PF00480">
    <property type="entry name" value="ROK"/>
    <property type="match status" value="1"/>
</dbReference>
<name>A0A1G7YYX8_9HYPH</name>
<keyword evidence="1" id="KW-0808">Transferase</keyword>
<dbReference type="PANTHER" id="PTHR18964">
    <property type="entry name" value="ROK (REPRESSOR, ORF, KINASE) FAMILY"/>
    <property type="match status" value="1"/>
</dbReference>
<dbReference type="GO" id="GO:0019262">
    <property type="term" value="P:N-acetylneuraminate catabolic process"/>
    <property type="evidence" value="ECO:0007669"/>
    <property type="project" value="TreeGrafter"/>
</dbReference>
<evidence type="ECO:0000313" key="2">
    <source>
        <dbReference type="Proteomes" id="UP000199495"/>
    </source>
</evidence>
<organism evidence="1 2">
    <name type="scientific">Pelagibacterium luteolum</name>
    <dbReference type="NCBI Taxonomy" id="440168"/>
    <lineage>
        <taxon>Bacteria</taxon>
        <taxon>Pseudomonadati</taxon>
        <taxon>Pseudomonadota</taxon>
        <taxon>Alphaproteobacteria</taxon>
        <taxon>Hyphomicrobiales</taxon>
        <taxon>Devosiaceae</taxon>
        <taxon>Pelagibacterium</taxon>
    </lineage>
</organism>
<keyword evidence="1" id="KW-0418">Kinase</keyword>
<keyword evidence="2" id="KW-1185">Reference proteome</keyword>
<dbReference type="InterPro" id="IPR043129">
    <property type="entry name" value="ATPase_NBD"/>
</dbReference>
<dbReference type="InterPro" id="IPR000600">
    <property type="entry name" value="ROK"/>
</dbReference>
<evidence type="ECO:0000313" key="1">
    <source>
        <dbReference type="EMBL" id="SDH01506.1"/>
    </source>
</evidence>
<dbReference type="RefSeq" id="WP_090598318.1">
    <property type="nucleotide sequence ID" value="NZ_FNCS01000016.1"/>
</dbReference>
<sequence length="299" mass="31272">MAAPATYETVLAIDIGGTKVLGALVSGRAVSEVVEIATPTSEDPRLWIAELLQRVPNWRGRYGRVGAAVTGVVEEGRWSALNPKTLPIPSNYPLIDMLAELAGSPAVALNDAQAAAWGEFRLGAGQGTRNCVFLTLSTGIGGGVVIDGKLQTGLAGHFGLFRADIADPTPIESLTTGRWMAEMARAEGNATDAKGVFEAARNGDAWAEEVIALSARRIATLCANIQLGFAPEKIIIGGSIGLAPGFMARIAAWFDDLPERLQPTLVAAQLGGQAGIVGIAQIASSIEGKMINQREHHNA</sequence>
<dbReference type="AlphaFoldDB" id="A0A1G7YYX8"/>
<dbReference type="GO" id="GO:0009384">
    <property type="term" value="F:N-acylmannosamine kinase activity"/>
    <property type="evidence" value="ECO:0007669"/>
    <property type="project" value="TreeGrafter"/>
</dbReference>
<dbReference type="SUPFAM" id="SSF53067">
    <property type="entry name" value="Actin-like ATPase domain"/>
    <property type="match status" value="1"/>
</dbReference>
<reference evidence="1 2" key="1">
    <citation type="submission" date="2016-10" db="EMBL/GenBank/DDBJ databases">
        <authorList>
            <person name="de Groot N.N."/>
        </authorList>
    </citation>
    <scope>NUCLEOTIDE SEQUENCE [LARGE SCALE GENOMIC DNA]</scope>
    <source>
        <strain evidence="1 2">CGMCC 1.10267</strain>
    </source>
</reference>